<dbReference type="PRINTS" id="PR01857">
    <property type="entry name" value="ADAMTSFAMILY"/>
</dbReference>
<dbReference type="SMART" id="SM00209">
    <property type="entry name" value="TSP1"/>
    <property type="match status" value="6"/>
</dbReference>
<feature type="compositionally biased region" description="Polar residues" evidence="7">
    <location>
        <begin position="434"/>
        <end position="450"/>
    </location>
</feature>
<evidence type="ECO:0000313" key="10">
    <source>
        <dbReference type="Proteomes" id="UP001347796"/>
    </source>
</evidence>
<sequence>MALLQLHLFTFICWPLIIIFTGIRITSSTATISVSYRSDNSTKVLKKARAEYRWSAWSEFTPCSRSCGLGIKSRLRNCYKSGKTALQVSITHCNGDAREYSVCNVQPCPSGSRDFRNLQCSFFNGRKHQGKVYNWTWHDPGLNQTEFFNNIVPCSLLCRPLNSPATAVVKFSSHVVDGTSCSGDDSGVCIAGKCMSVGCDKKLGSTKSVDKCNVCGGNSTRCDDVSGRIRRRVKKGYTELLGLPKGSRHIMVTEKPRSKVILAMKDKEGIFFLSGNKEPLIQREVAGTIFKYRQNNQSGNVIEILEADGPINETVTIMGFSRVERAAVAIWYSYTTPSSEPSGITENHNISTEPFYPWKTLLYNNVIEGKLGLSTERPQHERTPITNPIRIIRKKLRPKEIMTVSKTESFASVIRKVGQPHANQLTEGTDARNRNVTSTNEGKRNVSTKATSRKRNVPTKATSGRRPSNNKEYSVDKTKTPPKANKSQGKKQNNKKKTENFAPIAREVGQPEVNQLTNSRKMKVTSTGMGKRNISTKTTSGRRASNKQGHSVDKTKKSIKVNKSQRKKQNNKNKPSSNKNTVSKKRQASSKQKRKQRKLLTITTSSIAPVLSTPHPPSPESTEAPEADSLRVTDAPEFKTERPNTKRRQQQKLKSEQKKKQRKVRKGDKQGEMSIKVATTKNEPEHVDQKYNFRRQRGHLIEQIKFEWRENKITPCSTTCEPGISVTFFSCYRISTNQPVDDVYCDKDEKPELSHHVCSRNACPPRWVAGEWGQCSRTCGAGLQERQVKCWQLLAPGFDSSVHDYLCPNDTKPVLTRKCNAMLQCGPLWEMSEWDKCSADCGYGWQERSVRCSDGNDATCGGNRPIEKRACMEKPCSNHWYAATWSECSGVCGVTHRKVFCRDKRGLVLEDGHCDLNTKPLTVHACGICEHAWVPQEWRRCSVTCGDGYSKRNVVCGNVENGEFYVQSDSYCQNKPRPITTTRCSAAPCGPKWYTTEWGECSKPCGSGAIKMREVRCYHGTQISHDCFIETQPDNVEPCTLPTCPSNISHQGGECIDDGTTNCNLIFKTNVCTYDFYRKACCHTCRMYGLSGSTSTP</sequence>
<accession>A0AAN8K4V0</accession>
<dbReference type="Pfam" id="PF00090">
    <property type="entry name" value="TSP_1"/>
    <property type="match status" value="1"/>
</dbReference>
<gene>
    <name evidence="9" type="ORF">SNE40_000273</name>
</gene>
<dbReference type="EMBL" id="JAZGQO010000001">
    <property type="protein sequence ID" value="KAK6194686.1"/>
    <property type="molecule type" value="Genomic_DNA"/>
</dbReference>
<comment type="caution">
    <text evidence="9">The sequence shown here is derived from an EMBL/GenBank/DDBJ whole genome shotgun (WGS) entry which is preliminary data.</text>
</comment>
<dbReference type="Proteomes" id="UP001347796">
    <property type="component" value="Unassembled WGS sequence"/>
</dbReference>
<evidence type="ECO:0000256" key="7">
    <source>
        <dbReference type="SAM" id="MobiDB-lite"/>
    </source>
</evidence>
<dbReference type="Pfam" id="PF08686">
    <property type="entry name" value="PLAC"/>
    <property type="match status" value="1"/>
</dbReference>
<dbReference type="PROSITE" id="PS50092">
    <property type="entry name" value="TSP1"/>
    <property type="match status" value="5"/>
</dbReference>
<feature type="compositionally biased region" description="Low complexity" evidence="7">
    <location>
        <begin position="572"/>
        <end position="581"/>
    </location>
</feature>
<evidence type="ECO:0000259" key="8">
    <source>
        <dbReference type="PROSITE" id="PS50900"/>
    </source>
</evidence>
<name>A0AAN8K4V0_PATCE</name>
<keyword evidence="10" id="KW-1185">Reference proteome</keyword>
<evidence type="ECO:0000256" key="2">
    <source>
        <dbReference type="ARBA" id="ARBA00022525"/>
    </source>
</evidence>
<dbReference type="PANTHER" id="PTHR13723">
    <property type="entry name" value="ADAMTS A DISINTEGRIN AND METALLOPROTEASE WITH THROMBOSPONDIN MOTIFS PROTEASE"/>
    <property type="match status" value="1"/>
</dbReference>
<keyword evidence="2" id="KW-0964">Secreted</keyword>
<evidence type="ECO:0000256" key="4">
    <source>
        <dbReference type="ARBA" id="ARBA00022737"/>
    </source>
</evidence>
<feature type="disulfide bond" evidence="6">
    <location>
        <begin position="63"/>
        <end position="103"/>
    </location>
</feature>
<dbReference type="Pfam" id="PF19236">
    <property type="entry name" value="ADAMTS_CR_3"/>
    <property type="match status" value="1"/>
</dbReference>
<dbReference type="GO" id="GO:0005576">
    <property type="term" value="C:extracellular region"/>
    <property type="evidence" value="ECO:0007669"/>
    <property type="project" value="UniProtKB-SubCell"/>
</dbReference>
<dbReference type="AlphaFoldDB" id="A0AAN8K4V0"/>
<dbReference type="InterPro" id="IPR013273">
    <property type="entry name" value="ADAMTS/ADAMTS-like"/>
</dbReference>
<dbReference type="Gene3D" id="2.60.120.830">
    <property type="match status" value="1"/>
</dbReference>
<dbReference type="GO" id="GO:0031012">
    <property type="term" value="C:extracellular matrix"/>
    <property type="evidence" value="ECO:0007669"/>
    <property type="project" value="TreeGrafter"/>
</dbReference>
<feature type="region of interest" description="Disordered" evidence="7">
    <location>
        <begin position="421"/>
        <end position="686"/>
    </location>
</feature>
<feature type="compositionally biased region" description="Basic and acidic residues" evidence="7">
    <location>
        <begin position="628"/>
        <end position="644"/>
    </location>
</feature>
<dbReference type="InterPro" id="IPR050439">
    <property type="entry name" value="ADAMTS_ADAMTS-like"/>
</dbReference>
<evidence type="ECO:0000256" key="6">
    <source>
        <dbReference type="PIRSR" id="PIRSR613273-3"/>
    </source>
</evidence>
<keyword evidence="4" id="KW-0677">Repeat</keyword>
<dbReference type="SUPFAM" id="SSF82895">
    <property type="entry name" value="TSP-1 type 1 repeat"/>
    <property type="match status" value="5"/>
</dbReference>
<dbReference type="Gene3D" id="2.20.100.10">
    <property type="entry name" value="Thrombospondin type-1 (TSP1) repeat"/>
    <property type="match status" value="5"/>
</dbReference>
<dbReference type="InterPro" id="IPR036383">
    <property type="entry name" value="TSP1_rpt_sf"/>
</dbReference>
<reference evidence="9 10" key="1">
    <citation type="submission" date="2024-01" db="EMBL/GenBank/DDBJ databases">
        <title>The genome of the rayed Mediterranean limpet Patella caerulea (Linnaeus, 1758).</title>
        <authorList>
            <person name="Anh-Thu Weber A."/>
            <person name="Halstead-Nussloch G."/>
        </authorList>
    </citation>
    <scope>NUCLEOTIDE SEQUENCE [LARGE SCALE GENOMIC DNA]</scope>
    <source>
        <strain evidence="9">AATW-2023a</strain>
        <tissue evidence="9">Whole specimen</tissue>
    </source>
</reference>
<feature type="domain" description="PLAC" evidence="8">
    <location>
        <begin position="1051"/>
        <end position="1089"/>
    </location>
</feature>
<feature type="compositionally biased region" description="Basic residues" evidence="7">
    <location>
        <begin position="557"/>
        <end position="571"/>
    </location>
</feature>
<proteinExistence type="predicted"/>
<evidence type="ECO:0000256" key="1">
    <source>
        <dbReference type="ARBA" id="ARBA00004613"/>
    </source>
</evidence>
<dbReference type="GO" id="GO:0006508">
    <property type="term" value="P:proteolysis"/>
    <property type="evidence" value="ECO:0007669"/>
    <property type="project" value="TreeGrafter"/>
</dbReference>
<feature type="disulfide bond" evidence="6">
    <location>
        <begin position="67"/>
        <end position="108"/>
    </location>
</feature>
<evidence type="ECO:0000256" key="3">
    <source>
        <dbReference type="ARBA" id="ARBA00022729"/>
    </source>
</evidence>
<feature type="compositionally biased region" description="Polar residues" evidence="7">
    <location>
        <begin position="459"/>
        <end position="472"/>
    </location>
</feature>
<evidence type="ECO:0000256" key="5">
    <source>
        <dbReference type="ARBA" id="ARBA00023157"/>
    </source>
</evidence>
<feature type="compositionally biased region" description="Polar residues" evidence="7">
    <location>
        <begin position="512"/>
        <end position="549"/>
    </location>
</feature>
<protein>
    <recommendedName>
        <fullName evidence="8">PLAC domain-containing protein</fullName>
    </recommendedName>
</protein>
<dbReference type="Pfam" id="PF05986">
    <property type="entry name" value="ADAMTS_spacer1"/>
    <property type="match status" value="1"/>
</dbReference>
<dbReference type="InterPro" id="IPR045371">
    <property type="entry name" value="ADAMTS_CR_3"/>
</dbReference>
<dbReference type="InterPro" id="IPR010294">
    <property type="entry name" value="ADAMTS_spacer1"/>
</dbReference>
<dbReference type="Pfam" id="PF19030">
    <property type="entry name" value="TSP1_ADAMTS"/>
    <property type="match status" value="5"/>
</dbReference>
<organism evidence="9 10">
    <name type="scientific">Patella caerulea</name>
    <name type="common">Rayed Mediterranean limpet</name>
    <dbReference type="NCBI Taxonomy" id="87958"/>
    <lineage>
        <taxon>Eukaryota</taxon>
        <taxon>Metazoa</taxon>
        <taxon>Spiralia</taxon>
        <taxon>Lophotrochozoa</taxon>
        <taxon>Mollusca</taxon>
        <taxon>Gastropoda</taxon>
        <taxon>Patellogastropoda</taxon>
        <taxon>Patelloidea</taxon>
        <taxon>Patellidae</taxon>
        <taxon>Patella</taxon>
    </lineage>
</organism>
<dbReference type="GO" id="GO:0030198">
    <property type="term" value="P:extracellular matrix organization"/>
    <property type="evidence" value="ECO:0007669"/>
    <property type="project" value="InterPro"/>
</dbReference>
<keyword evidence="3" id="KW-0732">Signal</keyword>
<dbReference type="GO" id="GO:0004222">
    <property type="term" value="F:metalloendopeptidase activity"/>
    <property type="evidence" value="ECO:0007669"/>
    <property type="project" value="TreeGrafter"/>
</dbReference>
<feature type="disulfide bond" evidence="6">
    <location>
        <begin position="78"/>
        <end position="93"/>
    </location>
</feature>
<keyword evidence="5 6" id="KW-1015">Disulfide bond</keyword>
<evidence type="ECO:0000313" key="9">
    <source>
        <dbReference type="EMBL" id="KAK6194686.1"/>
    </source>
</evidence>
<feature type="compositionally biased region" description="Basic residues" evidence="7">
    <location>
        <begin position="582"/>
        <end position="598"/>
    </location>
</feature>
<dbReference type="PROSITE" id="PS50900">
    <property type="entry name" value="PLAC"/>
    <property type="match status" value="1"/>
</dbReference>
<dbReference type="PANTHER" id="PTHR13723:SF281">
    <property type="entry name" value="PAPILIN"/>
    <property type="match status" value="1"/>
</dbReference>
<comment type="subcellular location">
    <subcellularLocation>
        <location evidence="1">Secreted</location>
    </subcellularLocation>
</comment>
<dbReference type="InterPro" id="IPR010909">
    <property type="entry name" value="PLAC"/>
</dbReference>
<dbReference type="InterPro" id="IPR000884">
    <property type="entry name" value="TSP1_rpt"/>
</dbReference>